<evidence type="ECO:0000256" key="7">
    <source>
        <dbReference type="ARBA" id="ARBA00023235"/>
    </source>
</evidence>
<proteinExistence type="inferred from homology"/>
<feature type="domain" description="UvrD-like helicase ATP-binding" evidence="13">
    <location>
        <begin position="19"/>
        <end position="299"/>
    </location>
</feature>
<dbReference type="InterPro" id="IPR000212">
    <property type="entry name" value="DNA_helicase_UvrD/REP"/>
</dbReference>
<dbReference type="InterPro" id="IPR013986">
    <property type="entry name" value="DExx_box_DNA_helicase_dom_sf"/>
</dbReference>
<evidence type="ECO:0000256" key="12">
    <source>
        <dbReference type="PROSITE-ProRule" id="PRU00560"/>
    </source>
</evidence>
<dbReference type="Pfam" id="PF21196">
    <property type="entry name" value="PcrA_UvrD_tudor"/>
    <property type="match status" value="1"/>
</dbReference>
<dbReference type="InterPro" id="IPR014016">
    <property type="entry name" value="UvrD-like_ATP-bd"/>
</dbReference>
<evidence type="ECO:0000259" key="13">
    <source>
        <dbReference type="PROSITE" id="PS51198"/>
    </source>
</evidence>
<keyword evidence="3 12" id="KW-0378">Hydrolase</keyword>
<evidence type="ECO:0000256" key="5">
    <source>
        <dbReference type="ARBA" id="ARBA00022840"/>
    </source>
</evidence>
<gene>
    <name evidence="15" type="ORF">ACERK3_08325</name>
</gene>
<protein>
    <recommendedName>
        <fullName evidence="9">DNA 3'-5' helicase</fullName>
        <ecNumber evidence="9">5.6.2.4</ecNumber>
    </recommendedName>
    <alternativeName>
        <fullName evidence="10">DNA 3'-5' helicase II</fullName>
    </alternativeName>
</protein>
<evidence type="ECO:0000256" key="1">
    <source>
        <dbReference type="ARBA" id="ARBA00009922"/>
    </source>
</evidence>
<dbReference type="GO" id="GO:0016787">
    <property type="term" value="F:hydrolase activity"/>
    <property type="evidence" value="ECO:0007669"/>
    <property type="project" value="UniProtKB-KW"/>
</dbReference>
<dbReference type="InterPro" id="IPR027417">
    <property type="entry name" value="P-loop_NTPase"/>
</dbReference>
<evidence type="ECO:0000256" key="2">
    <source>
        <dbReference type="ARBA" id="ARBA00022741"/>
    </source>
</evidence>
<evidence type="ECO:0000256" key="9">
    <source>
        <dbReference type="ARBA" id="ARBA00034808"/>
    </source>
</evidence>
<evidence type="ECO:0000256" key="11">
    <source>
        <dbReference type="ARBA" id="ARBA00048988"/>
    </source>
</evidence>
<dbReference type="SUPFAM" id="SSF52540">
    <property type="entry name" value="P-loop containing nucleoside triphosphate hydrolases"/>
    <property type="match status" value="1"/>
</dbReference>
<dbReference type="EC" id="5.6.2.4" evidence="9"/>
<dbReference type="RefSeq" id="WP_425345223.1">
    <property type="nucleotide sequence ID" value="NZ_JBGUBD010000004.1"/>
</dbReference>
<dbReference type="Proteomes" id="UP001575105">
    <property type="component" value="Unassembled WGS sequence"/>
</dbReference>
<feature type="binding site" evidence="12">
    <location>
        <begin position="40"/>
        <end position="47"/>
    </location>
    <ligand>
        <name>ATP</name>
        <dbReference type="ChEBI" id="CHEBI:30616"/>
    </ligand>
</feature>
<comment type="catalytic activity">
    <reaction evidence="8">
        <text>Couples ATP hydrolysis with the unwinding of duplex DNA by translocating in the 3'-5' direction.</text>
        <dbReference type="EC" id="5.6.2.4"/>
    </reaction>
</comment>
<keyword evidence="6" id="KW-0238">DNA-binding</keyword>
<dbReference type="Gene3D" id="1.10.486.10">
    <property type="entry name" value="PCRA, domain 4"/>
    <property type="match status" value="1"/>
</dbReference>
<evidence type="ECO:0000313" key="16">
    <source>
        <dbReference type="Proteomes" id="UP001575105"/>
    </source>
</evidence>
<dbReference type="PANTHER" id="PTHR11070:SF2">
    <property type="entry name" value="ATP-DEPENDENT DNA HELICASE SRS2"/>
    <property type="match status" value="1"/>
</dbReference>
<dbReference type="Pfam" id="PF00580">
    <property type="entry name" value="UvrD-helicase"/>
    <property type="match status" value="1"/>
</dbReference>
<dbReference type="PROSITE" id="PS51198">
    <property type="entry name" value="UVRD_HELICASE_ATP_BIND"/>
    <property type="match status" value="1"/>
</dbReference>
<keyword evidence="5 12" id="KW-0067">ATP-binding</keyword>
<dbReference type="EMBL" id="JBGUBD010000004">
    <property type="protein sequence ID" value="MFA9478300.1"/>
    <property type="molecule type" value="Genomic_DNA"/>
</dbReference>
<keyword evidence="16" id="KW-1185">Reference proteome</keyword>
<sequence length="767" mass="85746">MSELPPANSPTTVEDALLDGLTPPQREAVTHVDGPMLVLAGPGSGKTRVITRRVAYLVRGVGIAPWNVLAITFTNKAAGEMRERVSELLSEREARAATIATFHSLCARLLRRYADRLGLPAGYSIYDSSDQQRAMKQALNDLEINPKNFPPNSMLHTISNAKNELVDAEAFAQTAGDFYNRTVAKVYKKYTQILTRNHALDFDDLLLKTVQLLKQHPEVLAELRERYQYVLIDEYQDTNHAQFMLANALASGHQNLCATGDPDQSIYGWRGANIRNILEFEQHYPNAKVVRLEQNYRSTKKILAAADGLIRNNSARKHKQLFTDNDDGDPVQLVTMQDERQEAHWLVERFRDLHVNEKLAWGEMAVFYRMNSLSRVVEDALRDAGMPYQIARGTAFYDRAEIKDAVAYLRVIANPADEVNLLRIINTPTRGIGNQSIKAMQAHSLASNRAVDDIIRDPMSVPGLSNRAQNAVAKFAKMVDEWRTAAGLNEAPDLLLGQQGLSPAASDDEISLRELVERVITESTLEEHYRKDKSDPDQERLANLGELISSAQQFEEDYLNEAAEDGNDAPTLRDKLLALLERISLVSDVDSVDQGEGAVTLMTLHAAKGLEFPIVAMVGVEDGLLPHQRSQNEGEKGEEEERRLCFVGMTRAMRRLYMTSTRYRTIFGQTMPVIPSRFLNELPTDAIEVCDVSEDGDDPFGDDFEPHTSAREQAGEFPPGTRVRHPQFGIGRIITVARSGSHTRARVEFNAAGVKTLILQYARLEKV</sequence>
<reference evidence="15 16" key="1">
    <citation type="submission" date="2024-08" db="EMBL/GenBank/DDBJ databases">
        <title>Whole-genome sequencing of halo(alkali)philic microorganisms from hypersaline lakes.</title>
        <authorList>
            <person name="Sorokin D.Y."/>
            <person name="Merkel A.Y."/>
            <person name="Messina E."/>
            <person name="Yakimov M."/>
        </authorList>
    </citation>
    <scope>NUCLEOTIDE SEQUENCE [LARGE SCALE GENOMIC DNA]</scope>
    <source>
        <strain evidence="15 16">AB-hyl4</strain>
    </source>
</reference>
<dbReference type="Pfam" id="PF13361">
    <property type="entry name" value="UvrD_C"/>
    <property type="match status" value="1"/>
</dbReference>
<name>A0ABV4U554_9BACT</name>
<dbReference type="GO" id="GO:0004386">
    <property type="term" value="F:helicase activity"/>
    <property type="evidence" value="ECO:0007669"/>
    <property type="project" value="UniProtKB-KW"/>
</dbReference>
<dbReference type="InterPro" id="IPR014017">
    <property type="entry name" value="DNA_helicase_UvrD-like_C"/>
</dbReference>
<keyword evidence="2 12" id="KW-0547">Nucleotide-binding</keyword>
<evidence type="ECO:0000313" key="15">
    <source>
        <dbReference type="EMBL" id="MFA9478300.1"/>
    </source>
</evidence>
<evidence type="ECO:0000256" key="4">
    <source>
        <dbReference type="ARBA" id="ARBA00022806"/>
    </source>
</evidence>
<dbReference type="Gene3D" id="3.40.50.300">
    <property type="entry name" value="P-loop containing nucleotide triphosphate hydrolases"/>
    <property type="match status" value="2"/>
</dbReference>
<comment type="catalytic activity">
    <reaction evidence="11">
        <text>ATP + H2O = ADP + phosphate + H(+)</text>
        <dbReference type="Rhea" id="RHEA:13065"/>
        <dbReference type="ChEBI" id="CHEBI:15377"/>
        <dbReference type="ChEBI" id="CHEBI:15378"/>
        <dbReference type="ChEBI" id="CHEBI:30616"/>
        <dbReference type="ChEBI" id="CHEBI:43474"/>
        <dbReference type="ChEBI" id="CHEBI:456216"/>
        <dbReference type="EC" id="5.6.2.4"/>
    </reaction>
</comment>
<evidence type="ECO:0000256" key="3">
    <source>
        <dbReference type="ARBA" id="ARBA00022801"/>
    </source>
</evidence>
<comment type="caution">
    <text evidence="15">The sequence shown here is derived from an EMBL/GenBank/DDBJ whole genome shotgun (WGS) entry which is preliminary data.</text>
</comment>
<evidence type="ECO:0000256" key="10">
    <source>
        <dbReference type="ARBA" id="ARBA00034923"/>
    </source>
</evidence>
<dbReference type="PROSITE" id="PS51217">
    <property type="entry name" value="UVRD_HELICASE_CTER"/>
    <property type="match status" value="1"/>
</dbReference>
<keyword evidence="7" id="KW-0413">Isomerase</keyword>
<dbReference type="PANTHER" id="PTHR11070">
    <property type="entry name" value="UVRD / RECB / PCRA DNA HELICASE FAMILY MEMBER"/>
    <property type="match status" value="1"/>
</dbReference>
<keyword evidence="4 12" id="KW-0347">Helicase</keyword>
<organism evidence="15 16">
    <name type="scientific">Natronomicrosphaera hydrolytica</name>
    <dbReference type="NCBI Taxonomy" id="3242702"/>
    <lineage>
        <taxon>Bacteria</taxon>
        <taxon>Pseudomonadati</taxon>
        <taxon>Planctomycetota</taxon>
        <taxon>Phycisphaerae</taxon>
        <taxon>Phycisphaerales</taxon>
        <taxon>Phycisphaeraceae</taxon>
        <taxon>Natronomicrosphaera</taxon>
    </lineage>
</organism>
<feature type="domain" description="UvrD-like helicase C-terminal" evidence="14">
    <location>
        <begin position="300"/>
        <end position="609"/>
    </location>
</feature>
<evidence type="ECO:0000256" key="8">
    <source>
        <dbReference type="ARBA" id="ARBA00034617"/>
    </source>
</evidence>
<dbReference type="CDD" id="cd17932">
    <property type="entry name" value="DEXQc_UvrD"/>
    <property type="match status" value="1"/>
</dbReference>
<dbReference type="Gene3D" id="1.10.10.160">
    <property type="match status" value="1"/>
</dbReference>
<comment type="similarity">
    <text evidence="1">Belongs to the helicase family. UvrD subfamily.</text>
</comment>
<evidence type="ECO:0000259" key="14">
    <source>
        <dbReference type="PROSITE" id="PS51217"/>
    </source>
</evidence>
<accession>A0ABV4U554</accession>
<evidence type="ECO:0000256" key="6">
    <source>
        <dbReference type="ARBA" id="ARBA00023125"/>
    </source>
</evidence>